<sequence length="73" mass="8828">MDGTMKSCSFLHPFWQESLAPKDKNYNIWLPRRFMLWEKGILPRSLFVVRPRNHSERGTLTMIWLLSTYKRNT</sequence>
<proteinExistence type="predicted"/>
<reference evidence="1 2" key="1">
    <citation type="submission" date="2023-02" db="EMBL/GenBank/DDBJ databases">
        <title>LHISI_Scaffold_Assembly.</title>
        <authorList>
            <person name="Stuart O.P."/>
            <person name="Cleave R."/>
            <person name="Magrath M.J.L."/>
            <person name="Mikheyev A.S."/>
        </authorList>
    </citation>
    <scope>NUCLEOTIDE SEQUENCE [LARGE SCALE GENOMIC DNA]</scope>
    <source>
        <strain evidence="1">Daus_M_001</strain>
        <tissue evidence="1">Leg muscle</tissue>
    </source>
</reference>
<evidence type="ECO:0000313" key="2">
    <source>
        <dbReference type="Proteomes" id="UP001159363"/>
    </source>
</evidence>
<organism evidence="1 2">
    <name type="scientific">Dryococelus australis</name>
    <dbReference type="NCBI Taxonomy" id="614101"/>
    <lineage>
        <taxon>Eukaryota</taxon>
        <taxon>Metazoa</taxon>
        <taxon>Ecdysozoa</taxon>
        <taxon>Arthropoda</taxon>
        <taxon>Hexapoda</taxon>
        <taxon>Insecta</taxon>
        <taxon>Pterygota</taxon>
        <taxon>Neoptera</taxon>
        <taxon>Polyneoptera</taxon>
        <taxon>Phasmatodea</taxon>
        <taxon>Verophasmatodea</taxon>
        <taxon>Anareolatae</taxon>
        <taxon>Phasmatidae</taxon>
        <taxon>Eurycanthinae</taxon>
        <taxon>Dryococelus</taxon>
    </lineage>
</organism>
<dbReference type="Proteomes" id="UP001159363">
    <property type="component" value="Chromosome X"/>
</dbReference>
<dbReference type="EMBL" id="JARBHB010000004">
    <property type="protein sequence ID" value="KAJ8887030.1"/>
    <property type="molecule type" value="Genomic_DNA"/>
</dbReference>
<keyword evidence="2" id="KW-1185">Reference proteome</keyword>
<protein>
    <submittedName>
        <fullName evidence="1">Uncharacterized protein</fullName>
    </submittedName>
</protein>
<feature type="non-terminal residue" evidence="1">
    <location>
        <position position="73"/>
    </location>
</feature>
<comment type="caution">
    <text evidence="1">The sequence shown here is derived from an EMBL/GenBank/DDBJ whole genome shotgun (WGS) entry which is preliminary data.</text>
</comment>
<evidence type="ECO:0000313" key="1">
    <source>
        <dbReference type="EMBL" id="KAJ8887030.1"/>
    </source>
</evidence>
<name>A0ABQ9HRX8_9NEOP</name>
<gene>
    <name evidence="1" type="ORF">PR048_013245</name>
</gene>
<accession>A0ABQ9HRX8</accession>